<comment type="caution">
    <text evidence="8">The sequence shown here is derived from an EMBL/GenBank/DDBJ whole genome shotgun (WGS) entry which is preliminary data.</text>
</comment>
<dbReference type="PRINTS" id="PR00179">
    <property type="entry name" value="LIPOCALIN"/>
</dbReference>
<dbReference type="EMBL" id="VYZF01002178">
    <property type="protein sequence ID" value="NWT46607.1"/>
    <property type="molecule type" value="Genomic_DNA"/>
</dbReference>
<name>A0A7K5NWW0_CHRMC</name>
<evidence type="ECO:0000256" key="5">
    <source>
        <dbReference type="RuleBase" id="RU003695"/>
    </source>
</evidence>
<dbReference type="GO" id="GO:0072562">
    <property type="term" value="C:blood microparticle"/>
    <property type="evidence" value="ECO:0007669"/>
    <property type="project" value="TreeGrafter"/>
</dbReference>
<reference evidence="8 9" key="1">
    <citation type="submission" date="2019-09" db="EMBL/GenBank/DDBJ databases">
        <title>Bird 10,000 Genomes (B10K) Project - Family phase.</title>
        <authorList>
            <person name="Zhang G."/>
        </authorList>
    </citation>
    <scope>NUCLEOTIDE SEQUENCE [LARGE SCALE GENOMIC DNA]</scope>
    <source>
        <strain evidence="8">B10K-DU-021-33</strain>
        <tissue evidence="8">Mixed tissue sample</tissue>
    </source>
</reference>
<dbReference type="PRINTS" id="PR01215">
    <property type="entry name" value="A1MCGLOBULIN"/>
</dbReference>
<accession>A0A7K5NWW0</accession>
<keyword evidence="3" id="KW-0732">Signal</keyword>
<comment type="subcellular location">
    <subcellularLocation>
        <location evidence="1">Secreted</location>
    </subcellularLocation>
</comment>
<dbReference type="PANTHER" id="PTHR47304">
    <property type="entry name" value="COMPLEMENT COMPONENT C8 GAMMA CHAIN"/>
    <property type="match status" value="1"/>
</dbReference>
<dbReference type="Proteomes" id="UP000524558">
    <property type="component" value="Unassembled WGS sequence"/>
</dbReference>
<dbReference type="InterPro" id="IPR000566">
    <property type="entry name" value="Lipocln_cytosolic_FA-bd_dom"/>
</dbReference>
<feature type="region of interest" description="Disordered" evidence="6">
    <location>
        <begin position="1"/>
        <end position="22"/>
    </location>
</feature>
<dbReference type="GO" id="GO:0005579">
    <property type="term" value="C:membrane attack complex"/>
    <property type="evidence" value="ECO:0007669"/>
    <property type="project" value="InterPro"/>
</dbReference>
<dbReference type="GO" id="GO:0001848">
    <property type="term" value="F:complement binding"/>
    <property type="evidence" value="ECO:0007669"/>
    <property type="project" value="TreeGrafter"/>
</dbReference>
<comment type="similarity">
    <text evidence="5">Belongs to the calycin superfamily. Lipocalin family.</text>
</comment>
<proteinExistence type="inferred from homology"/>
<evidence type="ECO:0000313" key="8">
    <source>
        <dbReference type="EMBL" id="NWT46607.1"/>
    </source>
</evidence>
<evidence type="ECO:0000256" key="4">
    <source>
        <dbReference type="ARBA" id="ARBA00023157"/>
    </source>
</evidence>
<dbReference type="SUPFAM" id="SSF50814">
    <property type="entry name" value="Lipocalins"/>
    <property type="match status" value="1"/>
</dbReference>
<dbReference type="GO" id="GO:0006956">
    <property type="term" value="P:complement activation"/>
    <property type="evidence" value="ECO:0007669"/>
    <property type="project" value="InterPro"/>
</dbReference>
<organism evidence="8 9">
    <name type="scientific">Chroicocephalus maculipennis</name>
    <name type="common">Brown-hooded gull</name>
    <name type="synonym">Larus maculipennis</name>
    <dbReference type="NCBI Taxonomy" id="287016"/>
    <lineage>
        <taxon>Eukaryota</taxon>
        <taxon>Metazoa</taxon>
        <taxon>Chordata</taxon>
        <taxon>Craniata</taxon>
        <taxon>Vertebrata</taxon>
        <taxon>Euteleostomi</taxon>
        <taxon>Archelosauria</taxon>
        <taxon>Archosauria</taxon>
        <taxon>Dinosauria</taxon>
        <taxon>Saurischia</taxon>
        <taxon>Theropoda</taxon>
        <taxon>Coelurosauria</taxon>
        <taxon>Aves</taxon>
        <taxon>Neognathae</taxon>
        <taxon>Neoaves</taxon>
        <taxon>Charadriiformes</taxon>
        <taxon>Laridae</taxon>
        <taxon>Chroicocephalus</taxon>
    </lineage>
</organism>
<dbReference type="PANTHER" id="PTHR47304:SF1">
    <property type="entry name" value="COMPLEMENT COMPONENT C8 GAMMA CHAIN"/>
    <property type="match status" value="1"/>
</dbReference>
<keyword evidence="9" id="KW-1185">Reference proteome</keyword>
<dbReference type="Gene3D" id="2.40.128.20">
    <property type="match status" value="1"/>
</dbReference>
<evidence type="ECO:0000256" key="1">
    <source>
        <dbReference type="ARBA" id="ARBA00004613"/>
    </source>
</evidence>
<keyword evidence="2" id="KW-0964">Secreted</keyword>
<feature type="domain" description="Lipocalin/cytosolic fatty-acid binding" evidence="7">
    <location>
        <begin position="38"/>
        <end position="175"/>
    </location>
</feature>
<sequence length="192" mass="21470">TAPPALGQSPGRQRRPPPAQSPLEKVAAQEELSLPQLAGRWFLVGVASRCSYLAEHSHQLEATTVTVTILEGQSLAISTFRKLDGMCWEIRQRYLPTQARGRFLLKGRGYGSKVDVVVGETDYSTYAILYYQKGRSISVKLYGRTSRVSDAVAEKFEQRVRAVGLNEDVTYYFPQYGFCDSADEFHILDGEL</sequence>
<dbReference type="PROSITE" id="PS00213">
    <property type="entry name" value="LIPOCALIN"/>
    <property type="match status" value="1"/>
</dbReference>
<dbReference type="InterPro" id="IPR002968">
    <property type="entry name" value="A1-microglobln"/>
</dbReference>
<feature type="non-terminal residue" evidence="8">
    <location>
        <position position="1"/>
    </location>
</feature>
<evidence type="ECO:0000313" key="9">
    <source>
        <dbReference type="Proteomes" id="UP000524558"/>
    </source>
</evidence>
<feature type="non-terminal residue" evidence="8">
    <location>
        <position position="192"/>
    </location>
</feature>
<dbReference type="Pfam" id="PF00061">
    <property type="entry name" value="Lipocalin"/>
    <property type="match status" value="1"/>
</dbReference>
<evidence type="ECO:0000256" key="3">
    <source>
        <dbReference type="ARBA" id="ARBA00022729"/>
    </source>
</evidence>
<evidence type="ECO:0000256" key="2">
    <source>
        <dbReference type="ARBA" id="ARBA00022525"/>
    </source>
</evidence>
<protein>
    <submittedName>
        <fullName evidence="8">CO8G protein</fullName>
    </submittedName>
</protein>
<keyword evidence="4" id="KW-1015">Disulfide bond</keyword>
<dbReference type="InterPro" id="IPR022272">
    <property type="entry name" value="Lipocalin_CS"/>
</dbReference>
<evidence type="ECO:0000256" key="6">
    <source>
        <dbReference type="SAM" id="MobiDB-lite"/>
    </source>
</evidence>
<dbReference type="GO" id="GO:0070062">
    <property type="term" value="C:extracellular exosome"/>
    <property type="evidence" value="ECO:0007669"/>
    <property type="project" value="TreeGrafter"/>
</dbReference>
<gene>
    <name evidence="8" type="primary">C8g</name>
    <name evidence="8" type="ORF">CHRMAC_R08685</name>
</gene>
<dbReference type="InterPro" id="IPR043245">
    <property type="entry name" value="C8G"/>
</dbReference>
<dbReference type="AlphaFoldDB" id="A0A7K5NWW0"/>
<evidence type="ECO:0000259" key="7">
    <source>
        <dbReference type="Pfam" id="PF00061"/>
    </source>
</evidence>
<dbReference type="InterPro" id="IPR012674">
    <property type="entry name" value="Calycin"/>
</dbReference>